<dbReference type="SUPFAM" id="SSF69065">
    <property type="entry name" value="RNase III domain-like"/>
    <property type="match status" value="1"/>
</dbReference>
<dbReference type="EMBL" id="MK072123">
    <property type="protein sequence ID" value="AYV78954.1"/>
    <property type="molecule type" value="Genomic_DNA"/>
</dbReference>
<organism evidence="2">
    <name type="scientific">Edafosvirus sp</name>
    <dbReference type="NCBI Taxonomy" id="2487765"/>
    <lineage>
        <taxon>Viruses</taxon>
        <taxon>Varidnaviria</taxon>
        <taxon>Bamfordvirae</taxon>
        <taxon>Nucleocytoviricota</taxon>
        <taxon>Megaviricetes</taxon>
        <taxon>Imitervirales</taxon>
        <taxon>Mimiviridae</taxon>
        <taxon>Klosneuvirinae</taxon>
    </lineage>
</organism>
<gene>
    <name evidence="2" type="ORF">Edafosvirus58_5</name>
</gene>
<feature type="domain" description="RNase III" evidence="1">
    <location>
        <begin position="1"/>
        <end position="46"/>
    </location>
</feature>
<feature type="non-terminal residue" evidence="2">
    <location>
        <position position="46"/>
    </location>
</feature>
<dbReference type="GO" id="GO:0006396">
    <property type="term" value="P:RNA processing"/>
    <property type="evidence" value="ECO:0007669"/>
    <property type="project" value="InterPro"/>
</dbReference>
<dbReference type="PROSITE" id="PS50142">
    <property type="entry name" value="RNASE_3_2"/>
    <property type="match status" value="1"/>
</dbReference>
<evidence type="ECO:0000313" key="2">
    <source>
        <dbReference type="EMBL" id="AYV78954.1"/>
    </source>
</evidence>
<dbReference type="InterPro" id="IPR000999">
    <property type="entry name" value="RNase_III_dom"/>
</dbReference>
<dbReference type="Pfam" id="PF00636">
    <property type="entry name" value="Ribonuclease_3"/>
    <property type="match status" value="1"/>
</dbReference>
<dbReference type="Gene3D" id="1.10.1520.10">
    <property type="entry name" value="Ribonuclease III domain"/>
    <property type="match status" value="1"/>
</dbReference>
<accession>A0A3G4ZX85</accession>
<dbReference type="GO" id="GO:0004525">
    <property type="term" value="F:ribonuclease III activity"/>
    <property type="evidence" value="ECO:0007669"/>
    <property type="project" value="InterPro"/>
</dbReference>
<sequence>MVLADYLYQRYGDQYEGFMTKLRTKLENGQSLAKLTTAIGLHKYVL</sequence>
<evidence type="ECO:0000259" key="1">
    <source>
        <dbReference type="PROSITE" id="PS50142"/>
    </source>
</evidence>
<dbReference type="InterPro" id="IPR036389">
    <property type="entry name" value="RNase_III_sf"/>
</dbReference>
<protein>
    <submittedName>
        <fullName evidence="2">Ribonuclease III</fullName>
    </submittedName>
</protein>
<proteinExistence type="predicted"/>
<reference evidence="2" key="1">
    <citation type="submission" date="2018-10" db="EMBL/GenBank/DDBJ databases">
        <title>Hidden diversity of soil giant viruses.</title>
        <authorList>
            <person name="Schulz F."/>
            <person name="Alteio L."/>
            <person name="Goudeau D."/>
            <person name="Ryan E.M."/>
            <person name="Malmstrom R.R."/>
            <person name="Blanchard J."/>
            <person name="Woyke T."/>
        </authorList>
    </citation>
    <scope>NUCLEOTIDE SEQUENCE</scope>
    <source>
        <strain evidence="2">EDV1</strain>
    </source>
</reference>
<name>A0A3G4ZX85_9VIRU</name>